<sequence length="91" mass="10755">MLGVERWRGIIMGRWRLLESGVEETTAKRFNRIKEIIREEEEVAMRVDGVGEGESRDTSNSNWLVPTQLRSDHNVQTPLFQCYNSRYQKNR</sequence>
<proteinExistence type="predicted"/>
<reference evidence="1 2" key="1">
    <citation type="submission" date="2024-01" db="EMBL/GenBank/DDBJ databases">
        <authorList>
            <person name="Waweru B."/>
        </authorList>
    </citation>
    <scope>NUCLEOTIDE SEQUENCE [LARGE SCALE GENOMIC DNA]</scope>
</reference>
<accession>A0AAV1S7S1</accession>
<name>A0AAV1S7S1_9ROSI</name>
<keyword evidence="2" id="KW-1185">Reference proteome</keyword>
<comment type="caution">
    <text evidence="1">The sequence shown here is derived from an EMBL/GenBank/DDBJ whole genome shotgun (WGS) entry which is preliminary data.</text>
</comment>
<evidence type="ECO:0000313" key="2">
    <source>
        <dbReference type="Proteomes" id="UP001314170"/>
    </source>
</evidence>
<dbReference type="EMBL" id="CAWUPB010001173">
    <property type="protein sequence ID" value="CAK7347471.1"/>
    <property type="molecule type" value="Genomic_DNA"/>
</dbReference>
<dbReference type="Proteomes" id="UP001314170">
    <property type="component" value="Unassembled WGS sequence"/>
</dbReference>
<organism evidence="1 2">
    <name type="scientific">Dovyalis caffra</name>
    <dbReference type="NCBI Taxonomy" id="77055"/>
    <lineage>
        <taxon>Eukaryota</taxon>
        <taxon>Viridiplantae</taxon>
        <taxon>Streptophyta</taxon>
        <taxon>Embryophyta</taxon>
        <taxon>Tracheophyta</taxon>
        <taxon>Spermatophyta</taxon>
        <taxon>Magnoliopsida</taxon>
        <taxon>eudicotyledons</taxon>
        <taxon>Gunneridae</taxon>
        <taxon>Pentapetalae</taxon>
        <taxon>rosids</taxon>
        <taxon>fabids</taxon>
        <taxon>Malpighiales</taxon>
        <taxon>Salicaceae</taxon>
        <taxon>Flacourtieae</taxon>
        <taxon>Dovyalis</taxon>
    </lineage>
</organism>
<gene>
    <name evidence="1" type="ORF">DCAF_LOCUS20158</name>
</gene>
<protein>
    <submittedName>
        <fullName evidence="1">Uncharacterized protein</fullName>
    </submittedName>
</protein>
<dbReference type="AlphaFoldDB" id="A0AAV1S7S1"/>
<evidence type="ECO:0000313" key="1">
    <source>
        <dbReference type="EMBL" id="CAK7347471.1"/>
    </source>
</evidence>